<dbReference type="SMART" id="SM00883">
    <property type="entry name" value="Cpn10"/>
    <property type="match status" value="1"/>
</dbReference>
<proteinExistence type="inferred from homology"/>
<name>A0A6J6E685_9ZZZZ</name>
<sequence>MGVAENHSRSSPVGNDQFGLEGKSVGCRGPQGTGCEVVGHEWRRYRRVVTSSQTTDRLTDGVGAGGEKLPIQMLNDRVLVHLGGPEGERRSTGGILIPATAQIGKRLVWAEVMAVGPNVRSMEPGDQVLFSPEDRYEVEVRGDDYIILRERDVHAVAAERLSEGSTGLYL</sequence>
<feature type="region of interest" description="Disordered" evidence="3">
    <location>
        <begin position="1"/>
        <end position="26"/>
    </location>
</feature>
<dbReference type="GO" id="GO:0051087">
    <property type="term" value="F:protein-folding chaperone binding"/>
    <property type="evidence" value="ECO:0007669"/>
    <property type="project" value="TreeGrafter"/>
</dbReference>
<dbReference type="PANTHER" id="PTHR10772:SF58">
    <property type="entry name" value="CO-CHAPERONIN GROES"/>
    <property type="match status" value="1"/>
</dbReference>
<evidence type="ECO:0000256" key="1">
    <source>
        <dbReference type="ARBA" id="ARBA00006975"/>
    </source>
</evidence>
<gene>
    <name evidence="4" type="ORF">UFOPK1603_01142</name>
</gene>
<evidence type="ECO:0000256" key="2">
    <source>
        <dbReference type="ARBA" id="ARBA00023186"/>
    </source>
</evidence>
<accession>A0A6J6E685</accession>
<dbReference type="InterPro" id="IPR020818">
    <property type="entry name" value="Chaperonin_GroES"/>
</dbReference>
<protein>
    <submittedName>
        <fullName evidence="4">Unannotated protein</fullName>
    </submittedName>
</protein>
<dbReference type="GO" id="GO:0051082">
    <property type="term" value="F:unfolded protein binding"/>
    <property type="evidence" value="ECO:0007669"/>
    <property type="project" value="TreeGrafter"/>
</dbReference>
<dbReference type="AlphaFoldDB" id="A0A6J6E685"/>
<dbReference type="GO" id="GO:0046872">
    <property type="term" value="F:metal ion binding"/>
    <property type="evidence" value="ECO:0007669"/>
    <property type="project" value="TreeGrafter"/>
</dbReference>
<dbReference type="EMBL" id="CAEZTG010000107">
    <property type="protein sequence ID" value="CAB4570755.1"/>
    <property type="molecule type" value="Genomic_DNA"/>
</dbReference>
<evidence type="ECO:0000313" key="4">
    <source>
        <dbReference type="EMBL" id="CAB4570755.1"/>
    </source>
</evidence>
<dbReference type="CDD" id="cd00320">
    <property type="entry name" value="cpn10"/>
    <property type="match status" value="1"/>
</dbReference>
<dbReference type="Gene3D" id="2.30.33.40">
    <property type="entry name" value="GroES chaperonin"/>
    <property type="match status" value="1"/>
</dbReference>
<dbReference type="InterPro" id="IPR037124">
    <property type="entry name" value="Chaperonin_GroES_sf"/>
</dbReference>
<dbReference type="GO" id="GO:0005524">
    <property type="term" value="F:ATP binding"/>
    <property type="evidence" value="ECO:0007669"/>
    <property type="project" value="InterPro"/>
</dbReference>
<dbReference type="GO" id="GO:0044183">
    <property type="term" value="F:protein folding chaperone"/>
    <property type="evidence" value="ECO:0007669"/>
    <property type="project" value="InterPro"/>
</dbReference>
<organism evidence="4">
    <name type="scientific">freshwater metagenome</name>
    <dbReference type="NCBI Taxonomy" id="449393"/>
    <lineage>
        <taxon>unclassified sequences</taxon>
        <taxon>metagenomes</taxon>
        <taxon>ecological metagenomes</taxon>
    </lineage>
</organism>
<dbReference type="InterPro" id="IPR011032">
    <property type="entry name" value="GroES-like_sf"/>
</dbReference>
<evidence type="ECO:0000256" key="3">
    <source>
        <dbReference type="SAM" id="MobiDB-lite"/>
    </source>
</evidence>
<keyword evidence="2" id="KW-0143">Chaperone</keyword>
<comment type="similarity">
    <text evidence="1">Belongs to the GroES chaperonin family.</text>
</comment>
<dbReference type="PANTHER" id="PTHR10772">
    <property type="entry name" value="10 KDA HEAT SHOCK PROTEIN"/>
    <property type="match status" value="1"/>
</dbReference>
<reference evidence="4" key="1">
    <citation type="submission" date="2020-05" db="EMBL/GenBank/DDBJ databases">
        <authorList>
            <person name="Chiriac C."/>
            <person name="Salcher M."/>
            <person name="Ghai R."/>
            <person name="Kavagutti S V."/>
        </authorList>
    </citation>
    <scope>NUCLEOTIDE SEQUENCE</scope>
</reference>
<dbReference type="PRINTS" id="PR00297">
    <property type="entry name" value="CHAPERONIN10"/>
</dbReference>
<dbReference type="SUPFAM" id="SSF50129">
    <property type="entry name" value="GroES-like"/>
    <property type="match status" value="1"/>
</dbReference>
<dbReference type="Pfam" id="PF00166">
    <property type="entry name" value="Cpn10"/>
    <property type="match status" value="1"/>
</dbReference>